<accession>A0ABD3V616</accession>
<dbReference type="InterPro" id="IPR013320">
    <property type="entry name" value="ConA-like_dom_sf"/>
</dbReference>
<evidence type="ECO:0000256" key="1">
    <source>
        <dbReference type="SAM" id="MobiDB-lite"/>
    </source>
</evidence>
<reference evidence="3 4" key="1">
    <citation type="submission" date="2024-11" db="EMBL/GenBank/DDBJ databases">
        <title>Chromosome-level genome assembly of the freshwater bivalve Anodonta woodiana.</title>
        <authorList>
            <person name="Chen X."/>
        </authorList>
    </citation>
    <scope>NUCLEOTIDE SEQUENCE [LARGE SCALE GENOMIC DNA]</scope>
    <source>
        <strain evidence="3">MN2024</strain>
        <tissue evidence="3">Gills</tissue>
    </source>
</reference>
<dbReference type="SMART" id="SM00494">
    <property type="entry name" value="ChtBD2"/>
    <property type="match status" value="1"/>
</dbReference>
<feature type="region of interest" description="Disordered" evidence="1">
    <location>
        <begin position="514"/>
        <end position="538"/>
    </location>
</feature>
<protein>
    <recommendedName>
        <fullName evidence="2">Chitin-binding type-2 domain-containing protein</fullName>
    </recommendedName>
</protein>
<sequence>MTIRTYTNAVNSSNTFLIENVTDSIIKAPVDANTVTTISVIKDYVNNYTVVDDSITKSSVIKESINNSSIFEESATKVTPIEHSTTNSSVKKSLITTSSVIGDSTINYVDSNTSYSVINESTTHTLVIEDLNTNSSVTGDLTTNSSVIKDSTINSSVTDDHIATSSVIKDSTTNNSVIEESVNNGSAIETPDYAKTISSTTENPNVNESSTINMYASLLKTTVSPEDINTLWNDSAINNVNTTTSISVSNIEDINKTTEEKGIPENINVDNSLNTSEYTRTNIVLTTFPASLNDSFLETVTKANVSDVNETLYNTNVLDDISLTNQTIPVLNEFASLSNETMSNVDGINQTTLQTTSAPNSHPEDRTTQGYSNVDNKTSEAIQFHYVSTTIRFETSSTPNLSPTTYTVEEVSSATAAGKAASNISLSSVDSKTTPPVKQLPPPAIVSRIFEQKTPENPPPIIVPHNAFAPEPRLISRKLPPAKPTTLAPPPPPPIIIPPQAKSNIDRGPTHALLRSQTTKPDPFDPQSRFPSRRESEQIDFQIDTLKSSTFDKLKPLTPISAPSSTQTSSTVSTGETGKRHTHVSDFSDQEFMGIQFFKPKTLMRDTQTHHPTPRKSFFDLQPLDKRFDMGSFVNLTSFSQVFFKPQPDIFRSIPINEQPLGNVRSVSDVTNTFKIGDTDKVSLGLKSDQSNKNFSDKRQMKLNSDTNPRTSSVALGLKIPVEEKHVGGTSAQSPSMPWDISSLNFNLNIPAMSTLKEVPKMSLKERKNIFSSINGSKDKITNTPINTQIPEPSAVNQLQTGIKSNSTPVIARQDFSHIGFKVNNPITQSEQKGITIRKDASLNSNMQKIENVSASLKWNIPNLGVDWNVPAIRRSKLDKTSPDKPIIDGLVLSGPIPRPASQMNVISDQGSNLNMSPPSPDTFRIINESVDSEILPVGVWNFMNTRRLQHTGQDLKSLSEKGTDTTKSNGIQKSKLASMPEFKPLQLSSPFSDNTQSRSLDNVAVHYDNQDNFQGANNPMPDHVLSTKNSRNIVRNMKPIDWNISFMPTGMVSKHSLPEASKVANPLQNLESNIFTQPQDIPRSESVNPIDKDVFSVQNTIHDLKPKTSSPLEPPPIFPYLTRAPTTLQPNTKGHSLVTSLPSRHGDHSNTGKGGICDSCVFVNEVCFVPHEVHCNQYYECVSQGGAVQVYKRECAVGLFFNRTNFLCGHPDMTDCLTDRCRQADVREYALEGHCTYHWSCRSSSEGSYPEIRCCPNNGAFREGEGCIEDSNCKESCSVDSTTNANNTKLQGCNLVKTDSPSTYLDTQANLVRPCALGTIFVESKCTCVQNATSERDTNKTGEGPCSANLKMTFPDPNSDSIADNSKNKQSVGVQNVAISKNGTALFYGTGKLTLWRFAHLMFGSILAIQLDFLNKQNEPRYQILLTNCNPVSKDGNPSIEIRLDTLYHEVIFEVDTYQARQQRMKLHYIAGTWNTVTFIHDGERAVGAVNRRARSLLLEGGIETRPSPLTIGGCHEADSFRGEMDEIYVYEDCLPHNMISIFQSVLE</sequence>
<evidence type="ECO:0000313" key="3">
    <source>
        <dbReference type="EMBL" id="KAL3856173.1"/>
    </source>
</evidence>
<dbReference type="Pfam" id="PF01607">
    <property type="entry name" value="CBM_14"/>
    <property type="match status" value="1"/>
</dbReference>
<dbReference type="EMBL" id="JBJQND010000013">
    <property type="protein sequence ID" value="KAL3856173.1"/>
    <property type="molecule type" value="Genomic_DNA"/>
</dbReference>
<keyword evidence="4" id="KW-1185">Reference proteome</keyword>
<feature type="compositionally biased region" description="Polar residues" evidence="1">
    <location>
        <begin position="702"/>
        <end position="712"/>
    </location>
</feature>
<comment type="caution">
    <text evidence="3">The sequence shown here is derived from an EMBL/GenBank/DDBJ whole genome shotgun (WGS) entry which is preliminary data.</text>
</comment>
<feature type="domain" description="Chitin-binding type-2" evidence="2">
    <location>
        <begin position="1169"/>
        <end position="1219"/>
    </location>
</feature>
<proteinExistence type="predicted"/>
<evidence type="ECO:0000313" key="4">
    <source>
        <dbReference type="Proteomes" id="UP001634394"/>
    </source>
</evidence>
<dbReference type="SUPFAM" id="SSF57625">
    <property type="entry name" value="Invertebrate chitin-binding proteins"/>
    <property type="match status" value="1"/>
</dbReference>
<organism evidence="3 4">
    <name type="scientific">Sinanodonta woodiana</name>
    <name type="common">Chinese pond mussel</name>
    <name type="synonym">Anodonta woodiana</name>
    <dbReference type="NCBI Taxonomy" id="1069815"/>
    <lineage>
        <taxon>Eukaryota</taxon>
        <taxon>Metazoa</taxon>
        <taxon>Spiralia</taxon>
        <taxon>Lophotrochozoa</taxon>
        <taxon>Mollusca</taxon>
        <taxon>Bivalvia</taxon>
        <taxon>Autobranchia</taxon>
        <taxon>Heteroconchia</taxon>
        <taxon>Palaeoheterodonta</taxon>
        <taxon>Unionida</taxon>
        <taxon>Unionoidea</taxon>
        <taxon>Unionidae</taxon>
        <taxon>Unioninae</taxon>
        <taxon>Sinanodonta</taxon>
    </lineage>
</organism>
<dbReference type="SUPFAM" id="SSF49899">
    <property type="entry name" value="Concanavalin A-like lectins/glucanases"/>
    <property type="match status" value="1"/>
</dbReference>
<feature type="region of interest" description="Disordered" evidence="1">
    <location>
        <begin position="353"/>
        <end position="373"/>
    </location>
</feature>
<name>A0ABD3V616_SINWO</name>
<feature type="region of interest" description="Disordered" evidence="1">
    <location>
        <begin position="687"/>
        <end position="712"/>
    </location>
</feature>
<feature type="region of interest" description="Disordered" evidence="1">
    <location>
        <begin position="554"/>
        <end position="584"/>
    </location>
</feature>
<evidence type="ECO:0000259" key="2">
    <source>
        <dbReference type="PROSITE" id="PS50940"/>
    </source>
</evidence>
<dbReference type="InterPro" id="IPR036508">
    <property type="entry name" value="Chitin-bd_dom_sf"/>
</dbReference>
<dbReference type="Gene3D" id="2.170.140.10">
    <property type="entry name" value="Chitin binding domain"/>
    <property type="match status" value="1"/>
</dbReference>
<feature type="compositionally biased region" description="Low complexity" evidence="1">
    <location>
        <begin position="558"/>
        <end position="576"/>
    </location>
</feature>
<dbReference type="PROSITE" id="PS50940">
    <property type="entry name" value="CHIT_BIND_II"/>
    <property type="match status" value="1"/>
</dbReference>
<gene>
    <name evidence="3" type="ORF">ACJMK2_010956</name>
</gene>
<feature type="region of interest" description="Disordered" evidence="1">
    <location>
        <begin position="954"/>
        <end position="980"/>
    </location>
</feature>
<dbReference type="Proteomes" id="UP001634394">
    <property type="component" value="Unassembled WGS sequence"/>
</dbReference>
<dbReference type="InterPro" id="IPR002557">
    <property type="entry name" value="Chitin-bd_dom"/>
</dbReference>